<evidence type="ECO:0000256" key="2">
    <source>
        <dbReference type="ARBA" id="ARBA00022989"/>
    </source>
</evidence>
<dbReference type="PANTHER" id="PTHR45138">
    <property type="entry name" value="REGULATORY COMPONENTS OF SENSORY TRANSDUCTION SYSTEM"/>
    <property type="match status" value="1"/>
</dbReference>
<evidence type="ECO:0008006" key="8">
    <source>
        <dbReference type="Google" id="ProtNLM"/>
    </source>
</evidence>
<dbReference type="InterPro" id="IPR050469">
    <property type="entry name" value="Diguanylate_Cyclase"/>
</dbReference>
<keyword evidence="7" id="KW-1185">Reference proteome</keyword>
<dbReference type="Pfam" id="PF00990">
    <property type="entry name" value="GGDEF"/>
    <property type="match status" value="1"/>
</dbReference>
<dbReference type="InterPro" id="IPR029016">
    <property type="entry name" value="GAF-like_dom_sf"/>
</dbReference>
<feature type="transmembrane region" description="Helical" evidence="3">
    <location>
        <begin position="239"/>
        <end position="259"/>
    </location>
</feature>
<name>A0ABN2IZP7_9ACTN</name>
<feature type="domain" description="GGDEF" evidence="5">
    <location>
        <begin position="538"/>
        <end position="680"/>
    </location>
</feature>
<dbReference type="PANTHER" id="PTHR45138:SF9">
    <property type="entry name" value="DIGUANYLATE CYCLASE DGCM-RELATED"/>
    <property type="match status" value="1"/>
</dbReference>
<evidence type="ECO:0000259" key="5">
    <source>
        <dbReference type="PROSITE" id="PS50887"/>
    </source>
</evidence>
<dbReference type="InterPro" id="IPR003018">
    <property type="entry name" value="GAF"/>
</dbReference>
<proteinExistence type="predicted"/>
<dbReference type="PROSITE" id="PS50885">
    <property type="entry name" value="HAMP"/>
    <property type="match status" value="1"/>
</dbReference>
<dbReference type="NCBIfam" id="TIGR00254">
    <property type="entry name" value="GGDEF"/>
    <property type="match status" value="1"/>
</dbReference>
<evidence type="ECO:0000256" key="3">
    <source>
        <dbReference type="SAM" id="Phobius"/>
    </source>
</evidence>
<dbReference type="SUPFAM" id="SSF55781">
    <property type="entry name" value="GAF domain-like"/>
    <property type="match status" value="1"/>
</dbReference>
<accession>A0ABN2IZP7</accession>
<gene>
    <name evidence="6" type="ORF">GCM10009765_75020</name>
</gene>
<sequence length="685" mass="71214">MRARLTAAFLAVVLGPLVLGAIFVGISVRSVNDQRTADRLELAVSTVSTTVSGLCRSALSAATIVATAPESGRNDAINTVLRQGLADAVVVRNPAGTQLGNGGLALTFEANCASVPDAKATSGTQPGIAASVQLRTADGAPAGTVEAAFILNPKLLNQLSAISSVDVTALSSGGNSGLTTVENNNAPGVAISVVQQLSSPTPQVAQRTDANLIVRAVPPRQGQPLLLGLSTDGPQLQGIYGLLILVVLVVVVIAVLVAWRLARATTMPIIEVAGAAERVAAGDLDARVPVRGRDEVGQLASTFNRMTREMQSYTTALTVSRDQLRGNLALLGDTLSSTHDLDRILEVILETAMAATGAQAGVVLLLDRSDGSWPGTLVGRSGQNLSGRGVNPRDLRLALGEGVLGGVAESGEPRHGRVRNPATDLAPVEPRCQTYIAVPFSGSGRGAVGGGGSGRGGEGRLLGVLALYDRLGADDFDDGDLVTLRTFAGQAAVAVENVMLHSEAERLALADPLTGLWNYRYMRVSLKREIERAARFERSLAVLAVDVDRFAGVNEQHGHTVGDAVLAGVANRLKAAVREVDMSFRQGGEAFVLLLPEADSAGAQTAARRICMSLRSTPITLPASDPTRRPTELSVRVTVSVGVALYPHNGATPEDLLEAAEGALVAAKADGRDTWRVAGVPRRVR</sequence>
<dbReference type="Gene3D" id="3.30.450.40">
    <property type="match status" value="1"/>
</dbReference>
<dbReference type="SMART" id="SM00267">
    <property type="entry name" value="GGDEF"/>
    <property type="match status" value="1"/>
</dbReference>
<dbReference type="Gene3D" id="3.30.70.270">
    <property type="match status" value="1"/>
</dbReference>
<dbReference type="InterPro" id="IPR000160">
    <property type="entry name" value="GGDEF_dom"/>
</dbReference>
<feature type="domain" description="HAMP" evidence="4">
    <location>
        <begin position="263"/>
        <end position="315"/>
    </location>
</feature>
<dbReference type="Proteomes" id="UP001500618">
    <property type="component" value="Unassembled WGS sequence"/>
</dbReference>
<evidence type="ECO:0000313" key="6">
    <source>
        <dbReference type="EMBL" id="GAA1715100.1"/>
    </source>
</evidence>
<evidence type="ECO:0000256" key="1">
    <source>
        <dbReference type="ARBA" id="ARBA00022692"/>
    </source>
</evidence>
<reference evidence="6 7" key="1">
    <citation type="journal article" date="2019" name="Int. J. Syst. Evol. Microbiol.">
        <title>The Global Catalogue of Microorganisms (GCM) 10K type strain sequencing project: providing services to taxonomists for standard genome sequencing and annotation.</title>
        <authorList>
            <consortium name="The Broad Institute Genomics Platform"/>
            <consortium name="The Broad Institute Genome Sequencing Center for Infectious Disease"/>
            <person name="Wu L."/>
            <person name="Ma J."/>
        </authorList>
    </citation>
    <scope>NUCLEOTIDE SEQUENCE [LARGE SCALE GENOMIC DNA]</scope>
    <source>
        <strain evidence="6 7">JCM 14718</strain>
    </source>
</reference>
<dbReference type="InterPro" id="IPR029787">
    <property type="entry name" value="Nucleotide_cyclase"/>
</dbReference>
<dbReference type="SMART" id="SM00304">
    <property type="entry name" value="HAMP"/>
    <property type="match status" value="1"/>
</dbReference>
<protein>
    <recommendedName>
        <fullName evidence="8">Diguanylate cyclase</fullName>
    </recommendedName>
</protein>
<dbReference type="InterPro" id="IPR003660">
    <property type="entry name" value="HAMP_dom"/>
</dbReference>
<keyword evidence="2 3" id="KW-1133">Transmembrane helix</keyword>
<evidence type="ECO:0000259" key="4">
    <source>
        <dbReference type="PROSITE" id="PS50885"/>
    </source>
</evidence>
<dbReference type="SUPFAM" id="SSF158472">
    <property type="entry name" value="HAMP domain-like"/>
    <property type="match status" value="1"/>
</dbReference>
<dbReference type="CDD" id="cd06225">
    <property type="entry name" value="HAMP"/>
    <property type="match status" value="1"/>
</dbReference>
<dbReference type="Pfam" id="PF13185">
    <property type="entry name" value="GAF_2"/>
    <property type="match status" value="1"/>
</dbReference>
<organism evidence="6 7">
    <name type="scientific">Fodinicola feengrottensis</name>
    <dbReference type="NCBI Taxonomy" id="435914"/>
    <lineage>
        <taxon>Bacteria</taxon>
        <taxon>Bacillati</taxon>
        <taxon>Actinomycetota</taxon>
        <taxon>Actinomycetes</taxon>
        <taxon>Mycobacteriales</taxon>
        <taxon>Fodinicola</taxon>
    </lineage>
</organism>
<dbReference type="SMART" id="SM00065">
    <property type="entry name" value="GAF"/>
    <property type="match status" value="1"/>
</dbReference>
<keyword evidence="1 3" id="KW-0812">Transmembrane</keyword>
<dbReference type="CDD" id="cd01949">
    <property type="entry name" value="GGDEF"/>
    <property type="match status" value="1"/>
</dbReference>
<dbReference type="SUPFAM" id="SSF55073">
    <property type="entry name" value="Nucleotide cyclase"/>
    <property type="match status" value="1"/>
</dbReference>
<dbReference type="PROSITE" id="PS50887">
    <property type="entry name" value="GGDEF"/>
    <property type="match status" value="1"/>
</dbReference>
<dbReference type="Gene3D" id="6.10.340.10">
    <property type="match status" value="1"/>
</dbReference>
<evidence type="ECO:0000313" key="7">
    <source>
        <dbReference type="Proteomes" id="UP001500618"/>
    </source>
</evidence>
<comment type="caution">
    <text evidence="6">The sequence shown here is derived from an EMBL/GenBank/DDBJ whole genome shotgun (WGS) entry which is preliminary data.</text>
</comment>
<dbReference type="Pfam" id="PF00672">
    <property type="entry name" value="HAMP"/>
    <property type="match status" value="1"/>
</dbReference>
<dbReference type="RefSeq" id="WP_344314831.1">
    <property type="nucleotide sequence ID" value="NZ_BAAANY010000039.1"/>
</dbReference>
<dbReference type="EMBL" id="BAAANY010000039">
    <property type="protein sequence ID" value="GAA1715100.1"/>
    <property type="molecule type" value="Genomic_DNA"/>
</dbReference>
<dbReference type="InterPro" id="IPR043128">
    <property type="entry name" value="Rev_trsase/Diguanyl_cyclase"/>
</dbReference>
<keyword evidence="3" id="KW-0472">Membrane</keyword>